<dbReference type="Pfam" id="PF10300">
    <property type="entry name" value="Iml2-TPR_39"/>
    <property type="match status" value="1"/>
</dbReference>
<evidence type="ECO:0000313" key="4">
    <source>
        <dbReference type="Proteomes" id="UP000053477"/>
    </source>
</evidence>
<feature type="region of interest" description="Disordered" evidence="2">
    <location>
        <begin position="96"/>
        <end position="115"/>
    </location>
</feature>
<dbReference type="PANTHER" id="PTHR31859:SF1">
    <property type="entry name" value="TETRATRICOPEPTIDE REPEAT PROTEIN 39C"/>
    <property type="match status" value="1"/>
</dbReference>
<evidence type="ECO:0008006" key="5">
    <source>
        <dbReference type="Google" id="ProtNLM"/>
    </source>
</evidence>
<evidence type="ECO:0000256" key="1">
    <source>
        <dbReference type="PROSITE-ProRule" id="PRU00339"/>
    </source>
</evidence>
<dbReference type="InterPro" id="IPR019412">
    <property type="entry name" value="IML2/TPR_39"/>
</dbReference>
<protein>
    <recommendedName>
        <fullName evidence="5">Mitochondrial outer membrane protein IML2</fullName>
    </recommendedName>
</protein>
<sequence>MTSKAYTNSEDQIAALRSATTGFDHLFANRMEDAKVAFQDKEHSESPFHLMGLGVCSFLEAALGMESEQMTEAARCLTLCESSAKKHSKAAKDAESSSSSWLSTRKTPAAATGTKSRLPSGIEWEILQADAVVCQGLTHAMSESYMGYLQCLYLFNSAHTKFTKLYKTVFPHGIDSYVTPATTPLNSSLPSRNPSTPSFTLNSDASSSTTSSSSSASVNSTNSNDSTNTTTGVAAKLAVVDKKMTGLTLTAPPSPIPTKGSGFFGRWTRSAAPSPSASKTEFLEPKASESEIDIAAHTEGPVEELVVSGAAFGFGLFNLAFSLLPAKVKTVVGFLGFQHDRKVALQALAVSAARSDVHAVFSGLALMTYHGVILNFSGFQADEAHIVKQYQAIVEKLSQRYPGGSLWVLNRAKILRMTYDPDGAITVLQKGLSVDRPENGHFRQADAVLEFELAWTLLSERRYSEAAEAFIRMKELNNWSHATYHYLAAGCLLSVGNEGSMSKAQELLADVPSLLDRRKIGGRDLPTEVYIKHKISFYKAKQKRRGGKEDGWHECVKIGLADEMGVFWNMFARIRKEIASAYIKDLYDLTPLISEATTSNSNAKEVVDLDTPDELAVRALLLGLLHRTLGEYERARSYFDDAVRIHAIHGKEEISAEGAKWVGGVALFEEAVGALKELQDRESSASVSAQEWTEALKSTEEKLEKAISLSGNNIDLSSRLDSRANMLRGEIALKKEMLGISR</sequence>
<proteinExistence type="predicted"/>
<dbReference type="OrthoDB" id="2154985at2759"/>
<keyword evidence="4" id="KW-1185">Reference proteome</keyword>
<dbReference type="InParanoid" id="A0A0H2RJ20"/>
<feature type="region of interest" description="Disordered" evidence="2">
    <location>
        <begin position="183"/>
        <end position="229"/>
    </location>
</feature>
<evidence type="ECO:0000313" key="3">
    <source>
        <dbReference type="EMBL" id="KLO11975.1"/>
    </source>
</evidence>
<evidence type="ECO:0000256" key="2">
    <source>
        <dbReference type="SAM" id="MobiDB-lite"/>
    </source>
</evidence>
<dbReference type="GO" id="GO:0005829">
    <property type="term" value="C:cytosol"/>
    <property type="evidence" value="ECO:0007669"/>
    <property type="project" value="TreeGrafter"/>
</dbReference>
<dbReference type="GO" id="GO:0005634">
    <property type="term" value="C:nucleus"/>
    <property type="evidence" value="ECO:0007669"/>
    <property type="project" value="TreeGrafter"/>
</dbReference>
<accession>A0A0H2RJ20</accession>
<dbReference type="SUPFAM" id="SSF48452">
    <property type="entry name" value="TPR-like"/>
    <property type="match status" value="1"/>
</dbReference>
<dbReference type="EMBL" id="KQ085988">
    <property type="protein sequence ID" value="KLO11975.1"/>
    <property type="molecule type" value="Genomic_DNA"/>
</dbReference>
<dbReference type="Proteomes" id="UP000053477">
    <property type="component" value="Unassembled WGS sequence"/>
</dbReference>
<dbReference type="Gene3D" id="1.25.40.10">
    <property type="entry name" value="Tetratricopeptide repeat domain"/>
    <property type="match status" value="1"/>
</dbReference>
<feature type="repeat" description="TPR" evidence="1">
    <location>
        <begin position="616"/>
        <end position="649"/>
    </location>
</feature>
<gene>
    <name evidence="3" type="ORF">SCHPADRAFT_876147</name>
</gene>
<dbReference type="AlphaFoldDB" id="A0A0H2RJ20"/>
<name>A0A0H2RJ20_9AGAM</name>
<organism evidence="3 4">
    <name type="scientific">Schizopora paradoxa</name>
    <dbReference type="NCBI Taxonomy" id="27342"/>
    <lineage>
        <taxon>Eukaryota</taxon>
        <taxon>Fungi</taxon>
        <taxon>Dikarya</taxon>
        <taxon>Basidiomycota</taxon>
        <taxon>Agaricomycotina</taxon>
        <taxon>Agaricomycetes</taxon>
        <taxon>Hymenochaetales</taxon>
        <taxon>Schizoporaceae</taxon>
        <taxon>Schizopora</taxon>
    </lineage>
</organism>
<dbReference type="InterPro" id="IPR011990">
    <property type="entry name" value="TPR-like_helical_dom_sf"/>
</dbReference>
<dbReference type="PANTHER" id="PTHR31859">
    <property type="entry name" value="TETRATRICOPEPTIDE REPEAT PROTEIN 39 FAMILY MEMBER"/>
    <property type="match status" value="1"/>
</dbReference>
<dbReference type="GO" id="GO:0005741">
    <property type="term" value="C:mitochondrial outer membrane"/>
    <property type="evidence" value="ECO:0007669"/>
    <property type="project" value="TreeGrafter"/>
</dbReference>
<dbReference type="InterPro" id="IPR019734">
    <property type="entry name" value="TPR_rpt"/>
</dbReference>
<reference evidence="3 4" key="1">
    <citation type="submission" date="2015-04" db="EMBL/GenBank/DDBJ databases">
        <title>Complete genome sequence of Schizopora paradoxa KUC8140, a cosmopolitan wood degrader in East Asia.</title>
        <authorList>
            <consortium name="DOE Joint Genome Institute"/>
            <person name="Min B."/>
            <person name="Park H."/>
            <person name="Jang Y."/>
            <person name="Kim J.-J."/>
            <person name="Kim K.H."/>
            <person name="Pangilinan J."/>
            <person name="Lipzen A."/>
            <person name="Riley R."/>
            <person name="Grigoriev I.V."/>
            <person name="Spatafora J.W."/>
            <person name="Choi I.-G."/>
        </authorList>
    </citation>
    <scope>NUCLEOTIDE SEQUENCE [LARGE SCALE GENOMIC DNA]</scope>
    <source>
        <strain evidence="3 4">KUC8140</strain>
    </source>
</reference>
<keyword evidence="1" id="KW-0802">TPR repeat</keyword>
<dbReference type="PROSITE" id="PS50005">
    <property type="entry name" value="TPR"/>
    <property type="match status" value="1"/>
</dbReference>